<protein>
    <submittedName>
        <fullName evidence="1">Putative ovule protein</fullName>
    </submittedName>
</protein>
<dbReference type="AlphaFoldDB" id="A0A0V0GT60"/>
<evidence type="ECO:0000313" key="1">
    <source>
        <dbReference type="EMBL" id="JAP11294.1"/>
    </source>
</evidence>
<organism evidence="1">
    <name type="scientific">Solanum chacoense</name>
    <name type="common">Chaco potato</name>
    <dbReference type="NCBI Taxonomy" id="4108"/>
    <lineage>
        <taxon>Eukaryota</taxon>
        <taxon>Viridiplantae</taxon>
        <taxon>Streptophyta</taxon>
        <taxon>Embryophyta</taxon>
        <taxon>Tracheophyta</taxon>
        <taxon>Spermatophyta</taxon>
        <taxon>Magnoliopsida</taxon>
        <taxon>eudicotyledons</taxon>
        <taxon>Gunneridae</taxon>
        <taxon>Pentapetalae</taxon>
        <taxon>asterids</taxon>
        <taxon>lamiids</taxon>
        <taxon>Solanales</taxon>
        <taxon>Solanaceae</taxon>
        <taxon>Solanoideae</taxon>
        <taxon>Solaneae</taxon>
        <taxon>Solanum</taxon>
    </lineage>
</organism>
<sequence length="93" mass="10661">MEKMLGKVTSWTSRFQSYVGRTELLKSVLSTIQTFWAQVFVLPKKITQFIETICRRFLWTSIAEFSRKALIAREKLCCPLVASGISLINVSVE</sequence>
<name>A0A0V0GT60_SOLCH</name>
<accession>A0A0V0GT60</accession>
<dbReference type="EMBL" id="GEDG01031586">
    <property type="protein sequence ID" value="JAP11294.1"/>
    <property type="molecule type" value="Transcribed_RNA"/>
</dbReference>
<reference evidence="1" key="1">
    <citation type="submission" date="2015-12" db="EMBL/GenBank/DDBJ databases">
        <title>Gene expression during late stages of embryo sac development: a critical building block for successful pollen-pistil interactions.</title>
        <authorList>
            <person name="Liu Y."/>
            <person name="Joly V."/>
            <person name="Sabar M."/>
            <person name="Matton D.P."/>
        </authorList>
    </citation>
    <scope>NUCLEOTIDE SEQUENCE</scope>
</reference>
<proteinExistence type="predicted"/>
<dbReference type="PANTHER" id="PTHR33116">
    <property type="entry name" value="REVERSE TRANSCRIPTASE ZINC-BINDING DOMAIN-CONTAINING PROTEIN-RELATED-RELATED"/>
    <property type="match status" value="1"/>
</dbReference>
<dbReference type="PANTHER" id="PTHR33116:SF66">
    <property type="entry name" value="REVERSE TRANSCRIPTASE ZINC-BINDING DOMAIN-CONTAINING PROTEIN"/>
    <property type="match status" value="1"/>
</dbReference>